<dbReference type="Proteomes" id="UP000004263">
    <property type="component" value="Unassembled WGS sequence"/>
</dbReference>
<evidence type="ECO:0000256" key="4">
    <source>
        <dbReference type="PROSITE-ProRule" id="PRU00335"/>
    </source>
</evidence>
<sequence length="199" mass="22759">MARRKDHSPEELSELVLKQVLEFLQSESADQLSLRKLAKMVGYSPGTLINLFGSYDKLILAANAKTLDIIADQIGEVMTKINDPEKRLQGFAHSYFDFAQQHPFQWQILFEHHIEDDEIPQWQMSRIDRLFDVIENCLESIKPNSDSADRHQVSRVIWAAVHGICTLATDDKLFAKDSINGQSMIDSLLTHYLGSWKNS</sequence>
<organism evidence="6 7">
    <name type="scientific">Bermanella marisrubri</name>
    <dbReference type="NCBI Taxonomy" id="207949"/>
    <lineage>
        <taxon>Bacteria</taxon>
        <taxon>Pseudomonadati</taxon>
        <taxon>Pseudomonadota</taxon>
        <taxon>Gammaproteobacteria</taxon>
        <taxon>Oceanospirillales</taxon>
        <taxon>Oceanospirillaceae</taxon>
        <taxon>Bermanella</taxon>
    </lineage>
</organism>
<dbReference type="PROSITE" id="PS50977">
    <property type="entry name" value="HTH_TETR_2"/>
    <property type="match status" value="1"/>
</dbReference>
<dbReference type="SUPFAM" id="SSF46689">
    <property type="entry name" value="Homeodomain-like"/>
    <property type="match status" value="1"/>
</dbReference>
<dbReference type="InterPro" id="IPR025996">
    <property type="entry name" value="MT1864/Rv1816-like_C"/>
</dbReference>
<dbReference type="HOGENOM" id="CLU_069356_40_5_6"/>
<evidence type="ECO:0000256" key="2">
    <source>
        <dbReference type="ARBA" id="ARBA00023125"/>
    </source>
</evidence>
<evidence type="ECO:0000259" key="5">
    <source>
        <dbReference type="PROSITE" id="PS50977"/>
    </source>
</evidence>
<keyword evidence="1" id="KW-0805">Transcription regulation</keyword>
<reference evidence="6 7" key="1">
    <citation type="submission" date="2006-03" db="EMBL/GenBank/DDBJ databases">
        <authorList>
            <person name="Pinhassi J."/>
            <person name="Pedros-Alio C."/>
            <person name="Ferriera S."/>
            <person name="Johnson J."/>
            <person name="Kravitz S."/>
            <person name="Halpern A."/>
            <person name="Remington K."/>
            <person name="Beeson K."/>
            <person name="Tran B."/>
            <person name="Rogers Y.-H."/>
            <person name="Friedman R."/>
            <person name="Venter J.C."/>
        </authorList>
    </citation>
    <scope>NUCLEOTIDE SEQUENCE [LARGE SCALE GENOMIC DNA]</scope>
    <source>
        <strain evidence="6 7">RED65</strain>
    </source>
</reference>
<evidence type="ECO:0000256" key="1">
    <source>
        <dbReference type="ARBA" id="ARBA00023015"/>
    </source>
</evidence>
<feature type="domain" description="HTH tetR-type" evidence="5">
    <location>
        <begin position="10"/>
        <end position="70"/>
    </location>
</feature>
<dbReference type="InterPro" id="IPR036271">
    <property type="entry name" value="Tet_transcr_reg_TetR-rel_C_sf"/>
</dbReference>
<dbReference type="RefSeq" id="WP_007018039.1">
    <property type="nucleotide sequence ID" value="NZ_CH724115.1"/>
</dbReference>
<dbReference type="AlphaFoldDB" id="Q1N497"/>
<dbReference type="Gene3D" id="1.10.357.10">
    <property type="entry name" value="Tetracycline Repressor, domain 2"/>
    <property type="match status" value="1"/>
</dbReference>
<dbReference type="Pfam" id="PF13305">
    <property type="entry name" value="TetR_C_33"/>
    <property type="match status" value="1"/>
</dbReference>
<keyword evidence="7" id="KW-1185">Reference proteome</keyword>
<dbReference type="InterPro" id="IPR009057">
    <property type="entry name" value="Homeodomain-like_sf"/>
</dbReference>
<dbReference type="SUPFAM" id="SSF48498">
    <property type="entry name" value="Tetracyclin repressor-like, C-terminal domain"/>
    <property type="match status" value="1"/>
</dbReference>
<dbReference type="InterPro" id="IPR001647">
    <property type="entry name" value="HTH_TetR"/>
</dbReference>
<feature type="DNA-binding region" description="H-T-H motif" evidence="4">
    <location>
        <begin position="33"/>
        <end position="52"/>
    </location>
</feature>
<dbReference type="STRING" id="207949.RED65_14767"/>
<keyword evidence="2 4" id="KW-0238">DNA-binding</keyword>
<keyword evidence="3" id="KW-0804">Transcription</keyword>
<dbReference type="EMBL" id="AAQH01000003">
    <property type="protein sequence ID" value="EAT12968.1"/>
    <property type="molecule type" value="Genomic_DNA"/>
</dbReference>
<evidence type="ECO:0000313" key="7">
    <source>
        <dbReference type="Proteomes" id="UP000004263"/>
    </source>
</evidence>
<gene>
    <name evidence="6" type="ORF">RED65_14767</name>
</gene>
<evidence type="ECO:0000313" key="6">
    <source>
        <dbReference type="EMBL" id="EAT12968.1"/>
    </source>
</evidence>
<name>Q1N497_9GAMM</name>
<protein>
    <submittedName>
        <fullName evidence="6">Transcriptional regulator</fullName>
    </submittedName>
</protein>
<accession>Q1N497</accession>
<dbReference type="GO" id="GO:0003677">
    <property type="term" value="F:DNA binding"/>
    <property type="evidence" value="ECO:0007669"/>
    <property type="project" value="UniProtKB-UniRule"/>
</dbReference>
<proteinExistence type="predicted"/>
<evidence type="ECO:0000256" key="3">
    <source>
        <dbReference type="ARBA" id="ARBA00023163"/>
    </source>
</evidence>
<comment type="caution">
    <text evidence="6">The sequence shown here is derived from an EMBL/GenBank/DDBJ whole genome shotgun (WGS) entry which is preliminary data.</text>
</comment>
<dbReference type="OrthoDB" id="7223515at2"/>